<evidence type="ECO:0000259" key="5">
    <source>
        <dbReference type="PROSITE" id="PS51462"/>
    </source>
</evidence>
<sequence length="145" mass="15827">MHFTEFDTRVAAYAVIVDGDRVLLTWYNGLGGRTPCWTLPGGGVELDEQCEEAVIREVPEETGYTIRLGRPITTSSVVRREAGRQRPFKAVRVVYAAEITGGELGTTEVDGSTDRAEWVPIREVGGRSPRADVIDHALAALGVEL</sequence>
<comment type="cofactor">
    <cofactor evidence="1">
        <name>Mg(2+)</name>
        <dbReference type="ChEBI" id="CHEBI:18420"/>
    </cofactor>
</comment>
<comment type="similarity">
    <text evidence="2 4">Belongs to the Nudix hydrolase family.</text>
</comment>
<dbReference type="Pfam" id="PF00293">
    <property type="entry name" value="NUDIX"/>
    <property type="match status" value="1"/>
</dbReference>
<dbReference type="RefSeq" id="WP_154594469.1">
    <property type="nucleotide sequence ID" value="NZ_WLVL01000048.1"/>
</dbReference>
<comment type="caution">
    <text evidence="6">The sequence shown here is derived from an EMBL/GenBank/DDBJ whole genome shotgun (WGS) entry which is preliminary data.</text>
</comment>
<name>A0A6I3IHK5_9MICO</name>
<keyword evidence="7" id="KW-1185">Reference proteome</keyword>
<dbReference type="PRINTS" id="PR00502">
    <property type="entry name" value="NUDIXFAMILY"/>
</dbReference>
<dbReference type="PROSITE" id="PS51462">
    <property type="entry name" value="NUDIX"/>
    <property type="match status" value="1"/>
</dbReference>
<dbReference type="InterPro" id="IPR015797">
    <property type="entry name" value="NUDIX_hydrolase-like_dom_sf"/>
</dbReference>
<dbReference type="Gene3D" id="3.90.79.10">
    <property type="entry name" value="Nucleoside Triphosphate Pyrophosphohydrolase"/>
    <property type="match status" value="1"/>
</dbReference>
<protein>
    <submittedName>
        <fullName evidence="6">NUDIX domain-containing protein</fullName>
    </submittedName>
</protein>
<reference evidence="6 7" key="1">
    <citation type="submission" date="2019-11" db="EMBL/GenBank/DDBJ databases">
        <title>Whole genome sequencing identifies a novel species of the genus Arsenicicoccus isolated from human blood.</title>
        <authorList>
            <person name="Jeong J.H."/>
            <person name="Kweon O.J."/>
            <person name="Kim H.R."/>
            <person name="Kim T.-H."/>
            <person name="Ha S.-M."/>
            <person name="Lee M.-K."/>
        </authorList>
    </citation>
    <scope>NUCLEOTIDE SEQUENCE [LARGE SCALE GENOMIC DNA]</scope>
    <source>
        <strain evidence="6 7">MKL-02</strain>
    </source>
</reference>
<evidence type="ECO:0000256" key="2">
    <source>
        <dbReference type="ARBA" id="ARBA00005582"/>
    </source>
</evidence>
<evidence type="ECO:0000256" key="3">
    <source>
        <dbReference type="ARBA" id="ARBA00022801"/>
    </source>
</evidence>
<dbReference type="AlphaFoldDB" id="A0A6I3IHK5"/>
<dbReference type="PROSITE" id="PS00893">
    <property type="entry name" value="NUDIX_BOX"/>
    <property type="match status" value="1"/>
</dbReference>
<evidence type="ECO:0000256" key="1">
    <source>
        <dbReference type="ARBA" id="ARBA00001946"/>
    </source>
</evidence>
<keyword evidence="3 4" id="KW-0378">Hydrolase</keyword>
<dbReference type="Proteomes" id="UP000431092">
    <property type="component" value="Unassembled WGS sequence"/>
</dbReference>
<dbReference type="SUPFAM" id="SSF55811">
    <property type="entry name" value="Nudix"/>
    <property type="match status" value="1"/>
</dbReference>
<dbReference type="PANTHER" id="PTHR43046">
    <property type="entry name" value="GDP-MANNOSE MANNOSYL HYDROLASE"/>
    <property type="match status" value="1"/>
</dbReference>
<dbReference type="InterPro" id="IPR020084">
    <property type="entry name" value="NUDIX_hydrolase_CS"/>
</dbReference>
<evidence type="ECO:0000313" key="6">
    <source>
        <dbReference type="EMBL" id="MTB73207.1"/>
    </source>
</evidence>
<feature type="domain" description="Nudix hydrolase" evidence="5">
    <location>
        <begin position="7"/>
        <end position="144"/>
    </location>
</feature>
<accession>A0A6I3IHK5</accession>
<dbReference type="EMBL" id="WLVL01000048">
    <property type="protein sequence ID" value="MTB73207.1"/>
    <property type="molecule type" value="Genomic_DNA"/>
</dbReference>
<dbReference type="GO" id="GO:0016787">
    <property type="term" value="F:hydrolase activity"/>
    <property type="evidence" value="ECO:0007669"/>
    <property type="project" value="UniProtKB-KW"/>
</dbReference>
<gene>
    <name evidence="6" type="ORF">GGG17_14795</name>
</gene>
<dbReference type="InterPro" id="IPR000086">
    <property type="entry name" value="NUDIX_hydrolase_dom"/>
</dbReference>
<organism evidence="6 7">
    <name type="scientific">Arsenicicoccus cauae</name>
    <dbReference type="NCBI Taxonomy" id="2663847"/>
    <lineage>
        <taxon>Bacteria</taxon>
        <taxon>Bacillati</taxon>
        <taxon>Actinomycetota</taxon>
        <taxon>Actinomycetes</taxon>
        <taxon>Micrococcales</taxon>
        <taxon>Intrasporangiaceae</taxon>
        <taxon>Arsenicicoccus</taxon>
    </lineage>
</organism>
<evidence type="ECO:0000256" key="4">
    <source>
        <dbReference type="RuleBase" id="RU003476"/>
    </source>
</evidence>
<dbReference type="PANTHER" id="PTHR43046:SF14">
    <property type="entry name" value="MUTT_NUDIX FAMILY PROTEIN"/>
    <property type="match status" value="1"/>
</dbReference>
<proteinExistence type="inferred from homology"/>
<dbReference type="InterPro" id="IPR020476">
    <property type="entry name" value="Nudix_hydrolase"/>
</dbReference>
<evidence type="ECO:0000313" key="7">
    <source>
        <dbReference type="Proteomes" id="UP000431092"/>
    </source>
</evidence>